<keyword evidence="1" id="KW-0677">Repeat</keyword>
<dbReference type="PROSITE" id="PS50088">
    <property type="entry name" value="ANK_REPEAT"/>
    <property type="match status" value="2"/>
</dbReference>
<evidence type="ECO:0000256" key="2">
    <source>
        <dbReference type="ARBA" id="ARBA00023043"/>
    </source>
</evidence>
<dbReference type="AlphaFoldDB" id="A0AAV5UYA4"/>
<dbReference type="Pfam" id="PF12796">
    <property type="entry name" value="Ank_2"/>
    <property type="match status" value="1"/>
</dbReference>
<keyword evidence="2 3" id="KW-0040">ANK repeat</keyword>
<dbReference type="SMART" id="SM00248">
    <property type="entry name" value="ANK"/>
    <property type="match status" value="4"/>
</dbReference>
<protein>
    <recommendedName>
        <fullName evidence="7">Ankyrin repeat-containing protein</fullName>
    </recommendedName>
</protein>
<dbReference type="PANTHER" id="PTHR46680">
    <property type="entry name" value="NF-KAPPA-B INHIBITOR ALPHA"/>
    <property type="match status" value="1"/>
</dbReference>
<sequence>MTVKSPKSSSSSSEDELVSRVAALTMEEKAVAKREYLRPADFRALQSIRSTTLAGKIKTAKQCRSYDVMDDLRNHVVETSTDGVSDAEARQQSSSEEEEDPLLLERGPVMKPKKGATHHPYNNDQRHQHPQQVRLAPIEAIFNCSTYLDSLNPYFGTVEYRHDAVTRPCDEATHPVEHAHDTTGPTEQSSDNVPDHISDFILAYSREASTPRPLLLDTPPVSVESCISEQNPTFASLIPANRPAKQRLRAHLGEARINASMLQFCRALQTSKQLVKDAGFDKELRECDLIYWTDDKGNTLLHTSLMYPIRDIAQAYTIVEQHLRQESSKVDGLPWDYRNSLGESALWWAVVMRNAQFVDYLLELGADPNVQSTMGDGDSALHLAAKMGLTDIVKVLLRDPRTEKEVEVKSKKTPLLTAVVFNNVRDVRAKENYSTVEVVKTLLKAGTNPSKVDKRGDNIFHLAAQRCDDAMLEALADCLADERSIVLANQKNDAGESPLEILAKQKCRIGKAHYRKCFLALLTCNARAEGGESDIIEVKSIDEKEITVVDVE</sequence>
<accession>A0AAV5UYA4</accession>
<dbReference type="GO" id="GO:0005829">
    <property type="term" value="C:cytosol"/>
    <property type="evidence" value="ECO:0007669"/>
    <property type="project" value="TreeGrafter"/>
</dbReference>
<reference evidence="5" key="1">
    <citation type="submission" date="2023-10" db="EMBL/GenBank/DDBJ databases">
        <title>Genome assembly of Pristionchus species.</title>
        <authorList>
            <person name="Yoshida K."/>
            <person name="Sommer R.J."/>
        </authorList>
    </citation>
    <scope>NUCLEOTIDE SEQUENCE</scope>
    <source>
        <strain evidence="5">RS5133</strain>
    </source>
</reference>
<dbReference type="Gene3D" id="1.25.40.20">
    <property type="entry name" value="Ankyrin repeat-containing domain"/>
    <property type="match status" value="1"/>
</dbReference>
<proteinExistence type="predicted"/>
<organism evidence="5 6">
    <name type="scientific">Pristionchus fissidentatus</name>
    <dbReference type="NCBI Taxonomy" id="1538716"/>
    <lineage>
        <taxon>Eukaryota</taxon>
        <taxon>Metazoa</taxon>
        <taxon>Ecdysozoa</taxon>
        <taxon>Nematoda</taxon>
        <taxon>Chromadorea</taxon>
        <taxon>Rhabditida</taxon>
        <taxon>Rhabditina</taxon>
        <taxon>Diplogasteromorpha</taxon>
        <taxon>Diplogasteroidea</taxon>
        <taxon>Neodiplogasteridae</taxon>
        <taxon>Pristionchus</taxon>
    </lineage>
</organism>
<dbReference type="PROSITE" id="PS50297">
    <property type="entry name" value="ANK_REP_REGION"/>
    <property type="match status" value="2"/>
</dbReference>
<dbReference type="InterPro" id="IPR002110">
    <property type="entry name" value="Ankyrin_rpt"/>
</dbReference>
<feature type="repeat" description="ANK" evidence="3">
    <location>
        <begin position="341"/>
        <end position="373"/>
    </location>
</feature>
<gene>
    <name evidence="5" type="ORF">PFISCL1PPCAC_2778</name>
</gene>
<dbReference type="Proteomes" id="UP001432322">
    <property type="component" value="Unassembled WGS sequence"/>
</dbReference>
<name>A0AAV5UYA4_9BILA</name>
<evidence type="ECO:0000313" key="5">
    <source>
        <dbReference type="EMBL" id="GMT11481.1"/>
    </source>
</evidence>
<evidence type="ECO:0000256" key="4">
    <source>
        <dbReference type="SAM" id="MobiDB-lite"/>
    </source>
</evidence>
<feature type="region of interest" description="Disordered" evidence="4">
    <location>
        <begin position="78"/>
        <end position="130"/>
    </location>
</feature>
<dbReference type="InterPro" id="IPR051070">
    <property type="entry name" value="NF-kappa-B_inhibitor"/>
</dbReference>
<dbReference type="GO" id="GO:0071356">
    <property type="term" value="P:cellular response to tumor necrosis factor"/>
    <property type="evidence" value="ECO:0007669"/>
    <property type="project" value="TreeGrafter"/>
</dbReference>
<dbReference type="InterPro" id="IPR036770">
    <property type="entry name" value="Ankyrin_rpt-contain_sf"/>
</dbReference>
<feature type="repeat" description="ANK" evidence="3">
    <location>
        <begin position="376"/>
        <end position="398"/>
    </location>
</feature>
<evidence type="ECO:0000256" key="1">
    <source>
        <dbReference type="ARBA" id="ARBA00022737"/>
    </source>
</evidence>
<evidence type="ECO:0000256" key="3">
    <source>
        <dbReference type="PROSITE-ProRule" id="PRU00023"/>
    </source>
</evidence>
<evidence type="ECO:0000313" key="6">
    <source>
        <dbReference type="Proteomes" id="UP001432322"/>
    </source>
</evidence>
<comment type="caution">
    <text evidence="5">The sequence shown here is derived from an EMBL/GenBank/DDBJ whole genome shotgun (WGS) entry which is preliminary data.</text>
</comment>
<dbReference type="SUPFAM" id="SSF48403">
    <property type="entry name" value="Ankyrin repeat"/>
    <property type="match status" value="1"/>
</dbReference>
<dbReference type="PANTHER" id="PTHR46680:SF3">
    <property type="entry name" value="NF-KAPPA-B INHIBITOR CACTUS"/>
    <property type="match status" value="1"/>
</dbReference>
<keyword evidence="6" id="KW-1185">Reference proteome</keyword>
<dbReference type="EMBL" id="BTSY01000001">
    <property type="protein sequence ID" value="GMT11481.1"/>
    <property type="molecule type" value="Genomic_DNA"/>
</dbReference>
<dbReference type="GO" id="GO:0051059">
    <property type="term" value="F:NF-kappaB binding"/>
    <property type="evidence" value="ECO:0007669"/>
    <property type="project" value="TreeGrafter"/>
</dbReference>
<evidence type="ECO:0008006" key="7">
    <source>
        <dbReference type="Google" id="ProtNLM"/>
    </source>
</evidence>